<feature type="domain" description="Isochorismatase-like" evidence="8">
    <location>
        <begin position="4"/>
        <end position="200"/>
    </location>
</feature>
<dbReference type="GO" id="GO:0046872">
    <property type="term" value="F:metal ion binding"/>
    <property type="evidence" value="ECO:0007669"/>
    <property type="project" value="UniProtKB-KW"/>
</dbReference>
<keyword evidence="10" id="KW-1185">Reference proteome</keyword>
<evidence type="ECO:0000256" key="7">
    <source>
        <dbReference type="ARBA" id="ARBA00043224"/>
    </source>
</evidence>
<proteinExistence type="inferred from homology"/>
<keyword evidence="2" id="KW-0662">Pyridine nucleotide biosynthesis</keyword>
<dbReference type="EMBL" id="JADPIE010000003">
    <property type="protein sequence ID" value="MBF8436609.1"/>
    <property type="molecule type" value="Genomic_DNA"/>
</dbReference>
<evidence type="ECO:0000256" key="4">
    <source>
        <dbReference type="ARBA" id="ARBA00022801"/>
    </source>
</evidence>
<evidence type="ECO:0000256" key="1">
    <source>
        <dbReference type="ARBA" id="ARBA00006336"/>
    </source>
</evidence>
<dbReference type="AlphaFoldDB" id="A0A931AR74"/>
<reference evidence="9" key="1">
    <citation type="submission" date="2020-11" db="EMBL/GenBank/DDBJ databases">
        <title>Halonatronomonas betainensis gen. nov., sp. nov. a novel haloalkaliphilic representative of the family Halanaerobiacae capable of betaine degradation.</title>
        <authorList>
            <person name="Boltyanskaya Y."/>
            <person name="Kevbrin V."/>
            <person name="Detkova E."/>
            <person name="Grouzdev D.S."/>
            <person name="Koziaeva V."/>
            <person name="Zhilina T."/>
        </authorList>
    </citation>
    <scope>NUCLEOTIDE SEQUENCE</scope>
    <source>
        <strain evidence="9">Z-7014</strain>
    </source>
</reference>
<dbReference type="Pfam" id="PF00857">
    <property type="entry name" value="Isochorismatase"/>
    <property type="match status" value="1"/>
</dbReference>
<dbReference type="PANTHER" id="PTHR11080">
    <property type="entry name" value="PYRAZINAMIDASE/NICOTINAMIDASE"/>
    <property type="match status" value="1"/>
</dbReference>
<keyword evidence="3" id="KW-0479">Metal-binding</keyword>
<sequence>MNEALICVDLQNDFYEEGALPVAGASQINFTINKMLKEGDFKTIVASQDWHPENHASFASNHDKEPFSPYKGNLEGLGEVLWPDHCVQGTHGAEFHQDIDTDKFDLIIRKGQDLEVDSYSAFRDNDGTDLGLAAYLKGLNIKKIVLVGLALDVCVFYTALDGIKADFDVELILEASKGVNAEENDVENAIDKMIAKGVKVKERYI</sequence>
<evidence type="ECO:0000259" key="8">
    <source>
        <dbReference type="Pfam" id="PF00857"/>
    </source>
</evidence>
<dbReference type="PANTHER" id="PTHR11080:SF2">
    <property type="entry name" value="LD05707P"/>
    <property type="match status" value="1"/>
</dbReference>
<evidence type="ECO:0000256" key="2">
    <source>
        <dbReference type="ARBA" id="ARBA00022642"/>
    </source>
</evidence>
<comment type="pathway">
    <text evidence="5">Cofactor biosynthesis; nicotinate biosynthesis; nicotinate from nicotinamide: step 1/1.</text>
</comment>
<dbReference type="SUPFAM" id="SSF52499">
    <property type="entry name" value="Isochorismatase-like hydrolases"/>
    <property type="match status" value="1"/>
</dbReference>
<protein>
    <recommendedName>
        <fullName evidence="6">nicotinamidase</fullName>
        <ecNumber evidence="6">3.5.1.19</ecNumber>
    </recommendedName>
    <alternativeName>
        <fullName evidence="7">Nicotinamide deamidase</fullName>
    </alternativeName>
</protein>
<dbReference type="NCBIfam" id="NF008623">
    <property type="entry name" value="PRK11609.1"/>
    <property type="match status" value="1"/>
</dbReference>
<dbReference type="Gene3D" id="3.40.50.850">
    <property type="entry name" value="Isochorismatase-like"/>
    <property type="match status" value="1"/>
</dbReference>
<evidence type="ECO:0000313" key="9">
    <source>
        <dbReference type="EMBL" id="MBF8436609.1"/>
    </source>
</evidence>
<evidence type="ECO:0000313" key="10">
    <source>
        <dbReference type="Proteomes" id="UP000621436"/>
    </source>
</evidence>
<comment type="similarity">
    <text evidence="1">Belongs to the isochorismatase family.</text>
</comment>
<gene>
    <name evidence="9" type="primary">pncA</name>
    <name evidence="9" type="ORF">I0Q91_05935</name>
</gene>
<dbReference type="InterPro" id="IPR036380">
    <property type="entry name" value="Isochorismatase-like_sf"/>
</dbReference>
<accession>A0A931AR74</accession>
<organism evidence="9 10">
    <name type="scientific">Halonatronomonas betaini</name>
    <dbReference type="NCBI Taxonomy" id="2778430"/>
    <lineage>
        <taxon>Bacteria</taxon>
        <taxon>Bacillati</taxon>
        <taxon>Bacillota</taxon>
        <taxon>Clostridia</taxon>
        <taxon>Halanaerobiales</taxon>
        <taxon>Halarsenatibacteraceae</taxon>
        <taxon>Halonatronomonas</taxon>
    </lineage>
</organism>
<dbReference type="Proteomes" id="UP000621436">
    <property type="component" value="Unassembled WGS sequence"/>
</dbReference>
<dbReference type="InterPro" id="IPR000868">
    <property type="entry name" value="Isochorismatase-like_dom"/>
</dbReference>
<dbReference type="CDD" id="cd01011">
    <property type="entry name" value="nicotinamidase"/>
    <property type="match status" value="1"/>
</dbReference>
<keyword evidence="4 9" id="KW-0378">Hydrolase</keyword>
<evidence type="ECO:0000256" key="6">
    <source>
        <dbReference type="ARBA" id="ARBA00039017"/>
    </source>
</evidence>
<evidence type="ECO:0000256" key="3">
    <source>
        <dbReference type="ARBA" id="ARBA00022723"/>
    </source>
</evidence>
<evidence type="ECO:0000256" key="5">
    <source>
        <dbReference type="ARBA" id="ARBA00037900"/>
    </source>
</evidence>
<dbReference type="GO" id="GO:0008936">
    <property type="term" value="F:nicotinamidase activity"/>
    <property type="evidence" value="ECO:0007669"/>
    <property type="project" value="UniProtKB-EC"/>
</dbReference>
<dbReference type="EC" id="3.5.1.19" evidence="6"/>
<dbReference type="InterPro" id="IPR052347">
    <property type="entry name" value="Isochorismatase_Nicotinamidase"/>
</dbReference>
<comment type="caution">
    <text evidence="9">The sequence shown here is derived from an EMBL/GenBank/DDBJ whole genome shotgun (WGS) entry which is preliminary data.</text>
</comment>
<dbReference type="GO" id="GO:0019363">
    <property type="term" value="P:pyridine nucleotide biosynthetic process"/>
    <property type="evidence" value="ECO:0007669"/>
    <property type="project" value="UniProtKB-KW"/>
</dbReference>
<name>A0A931AR74_9FIRM</name>
<dbReference type="RefSeq" id="WP_270453514.1">
    <property type="nucleotide sequence ID" value="NZ_JADPIE010000003.1"/>
</dbReference>